<dbReference type="EMBL" id="LR797424">
    <property type="protein sequence ID" value="CAB4215696.1"/>
    <property type="molecule type" value="Genomic_DNA"/>
</dbReference>
<dbReference type="PANTHER" id="PTHR34408:SF2">
    <property type="entry name" value="CELL WALL-BINDING PROTEIN YWSB"/>
    <property type="match status" value="1"/>
</dbReference>
<dbReference type="EMBL" id="LR797318">
    <property type="protein sequence ID" value="CAB4202735.1"/>
    <property type="molecule type" value="Genomic_DNA"/>
</dbReference>
<reference evidence="2" key="1">
    <citation type="submission" date="2020-05" db="EMBL/GenBank/DDBJ databases">
        <authorList>
            <person name="Chiriac C."/>
            <person name="Salcher M."/>
            <person name="Ghai R."/>
            <person name="Kavagutti S V."/>
        </authorList>
    </citation>
    <scope>NUCLEOTIDE SEQUENCE</scope>
</reference>
<accession>A0A6J5QB71</accession>
<dbReference type="SUPFAM" id="SSF53955">
    <property type="entry name" value="Lysozyme-like"/>
    <property type="match status" value="1"/>
</dbReference>
<evidence type="ECO:0000313" key="5">
    <source>
        <dbReference type="EMBL" id="CAB4215696.1"/>
    </source>
</evidence>
<protein>
    <submittedName>
        <fullName evidence="2">COG3179 Predicted chitinase</fullName>
    </submittedName>
</protein>
<feature type="domain" description="Glycoside hydrolase family 19 catalytic" evidence="1">
    <location>
        <begin position="105"/>
        <end position="160"/>
    </location>
</feature>
<name>A0A6J5QB71_9CAUD</name>
<evidence type="ECO:0000313" key="3">
    <source>
        <dbReference type="EMBL" id="CAB4184081.1"/>
    </source>
</evidence>
<dbReference type="EMBL" id="LR797052">
    <property type="protein sequence ID" value="CAB4184081.1"/>
    <property type="molecule type" value="Genomic_DNA"/>
</dbReference>
<dbReference type="InterPro" id="IPR000726">
    <property type="entry name" value="Glyco_hydro_19_cat"/>
</dbReference>
<dbReference type="EMBL" id="LR796978">
    <property type="protein sequence ID" value="CAB4178781.1"/>
    <property type="molecule type" value="Genomic_DNA"/>
</dbReference>
<dbReference type="GO" id="GO:0016998">
    <property type="term" value="P:cell wall macromolecule catabolic process"/>
    <property type="evidence" value="ECO:0007669"/>
    <property type="project" value="InterPro"/>
</dbReference>
<evidence type="ECO:0000259" key="1">
    <source>
        <dbReference type="Pfam" id="PF00182"/>
    </source>
</evidence>
<dbReference type="InterPro" id="IPR052354">
    <property type="entry name" value="Cell_Wall_Dynamics_Protein"/>
</dbReference>
<dbReference type="Pfam" id="PF00182">
    <property type="entry name" value="Glyco_hydro_19"/>
    <property type="match status" value="1"/>
</dbReference>
<dbReference type="GO" id="GO:0006032">
    <property type="term" value="P:chitin catabolic process"/>
    <property type="evidence" value="ECO:0007669"/>
    <property type="project" value="InterPro"/>
</dbReference>
<dbReference type="Gene3D" id="1.10.530.10">
    <property type="match status" value="1"/>
</dbReference>
<dbReference type="EMBL" id="LR798406">
    <property type="protein sequence ID" value="CAB5229927.1"/>
    <property type="molecule type" value="Genomic_DNA"/>
</dbReference>
<dbReference type="GO" id="GO:0004568">
    <property type="term" value="F:chitinase activity"/>
    <property type="evidence" value="ECO:0007669"/>
    <property type="project" value="InterPro"/>
</dbReference>
<proteinExistence type="predicted"/>
<evidence type="ECO:0000313" key="2">
    <source>
        <dbReference type="EMBL" id="CAB4178781.1"/>
    </source>
</evidence>
<dbReference type="InterPro" id="IPR023346">
    <property type="entry name" value="Lysozyme-like_dom_sf"/>
</dbReference>
<dbReference type="PANTHER" id="PTHR34408">
    <property type="entry name" value="FAMILY PROTEIN, PUTATIVE-RELATED"/>
    <property type="match status" value="1"/>
</dbReference>
<sequence length="200" mass="22057">MITTEQLQKIGIDAKWLQPLNDTFEKFDINTPARMASFIGQCMLESGNFKTLEENLNYSAVRITQVWPRISLVNAQNAVAKGKAAIGELIYGHRSDLGNTKDGDGGLFFGRGIIQLTGRANYTAFATAIGKPEIIEHPELVATPEYACLSAGWFWSTRHLNDYADKADYDTMTKRINGGVLGLAERKANISKVLSILQNS</sequence>
<evidence type="ECO:0000313" key="4">
    <source>
        <dbReference type="EMBL" id="CAB4202735.1"/>
    </source>
</evidence>
<evidence type="ECO:0000313" key="6">
    <source>
        <dbReference type="EMBL" id="CAB5229927.1"/>
    </source>
</evidence>
<gene>
    <name evidence="2" type="ORF">UFOVP1022_7</name>
    <name evidence="3" type="ORF">UFOVP1110_34</name>
    <name evidence="4" type="ORF">UFOVP1378_36</name>
    <name evidence="5" type="ORF">UFOVP1474_50</name>
    <name evidence="6" type="ORF">UFOVP1561_20</name>
</gene>
<organism evidence="2">
    <name type="scientific">uncultured Caudovirales phage</name>
    <dbReference type="NCBI Taxonomy" id="2100421"/>
    <lineage>
        <taxon>Viruses</taxon>
        <taxon>Duplodnaviria</taxon>
        <taxon>Heunggongvirae</taxon>
        <taxon>Uroviricota</taxon>
        <taxon>Caudoviricetes</taxon>
        <taxon>Peduoviridae</taxon>
        <taxon>Maltschvirus</taxon>
        <taxon>Maltschvirus maltsch</taxon>
    </lineage>
</organism>